<evidence type="ECO:0000256" key="1">
    <source>
        <dbReference type="ARBA" id="ARBA00004651"/>
    </source>
</evidence>
<reference evidence="9 10" key="1">
    <citation type="submission" date="2015-10" db="EMBL/GenBank/DDBJ databases">
        <title>Metagenome-Assembled Genomes uncover a global brackish microbiome.</title>
        <authorList>
            <person name="Hugerth L.W."/>
            <person name="Larsson J."/>
            <person name="Alneberg J."/>
            <person name="Lindh M.V."/>
            <person name="Legrand C."/>
            <person name="Pinhassi J."/>
            <person name="Andersson A.F."/>
        </authorList>
    </citation>
    <scope>NUCLEOTIDE SEQUENCE [LARGE SCALE GENOMIC DNA]</scope>
    <source>
        <strain evidence="9">BACL18 MAG-120507-bin52</strain>
    </source>
</reference>
<evidence type="ECO:0000256" key="5">
    <source>
        <dbReference type="ARBA" id="ARBA00022989"/>
    </source>
</evidence>
<accession>A0A0R2RHY9</accession>
<feature type="transmembrane region" description="Helical" evidence="8">
    <location>
        <begin position="113"/>
        <end position="132"/>
    </location>
</feature>
<evidence type="ECO:0000256" key="8">
    <source>
        <dbReference type="SAM" id="Phobius"/>
    </source>
</evidence>
<sequence>MRNCWARVGWGLLGLVFIGMSLYLILNPTRTGVVPNYRFASTHWWVGESMYPGGTHGFLYIPTFAVLFSLFHWIQPSVLGEIAWRLLGVGLFGWGLWRLAATFHAKSRDPHQSNSIFALLVLLAVPASLASINNGQTNLSLSACLVLAAVNLRGQRWNLVALLLSLCLVLKPIAVAPWLLVFATFAPMRLPLLIGLLVTALVGFVHPTPSYAWGQWLEFWAKLTHSYTPENLRVSDLFGLIEKMGLPNPFPLHSLTRVAAAGSALLWVGWSVRRGGAIHGSWGLWVATALIWTIFNPRAETNSYVLISPLLAFAAVSYWTEAAGERWKGAILAIACLGLMCDGMGNTIYRATDVWFKPLIVLVVSPLLFPMPKIWRISS</sequence>
<evidence type="ECO:0000256" key="7">
    <source>
        <dbReference type="ARBA" id="ARBA00024033"/>
    </source>
</evidence>
<proteinExistence type="inferred from homology"/>
<feature type="transmembrane region" description="Helical" evidence="8">
    <location>
        <begin position="82"/>
        <end position="101"/>
    </location>
</feature>
<keyword evidence="6 8" id="KW-0472">Membrane</keyword>
<organism evidence="9 10">
    <name type="scientific">Verrucomicrobia subdivision 6 bacterium BACL9 MAG-120507-bin52</name>
    <dbReference type="NCBI Taxonomy" id="1655590"/>
    <lineage>
        <taxon>Bacteria</taxon>
        <taxon>Pseudomonadati</taxon>
        <taxon>Verrucomicrobiota</taxon>
        <taxon>Verrucomicrobiia</taxon>
        <taxon>Verrucomicrobiales</taxon>
        <taxon>Verrucomicrobia subdivision 6</taxon>
    </lineage>
</organism>
<evidence type="ECO:0000256" key="4">
    <source>
        <dbReference type="ARBA" id="ARBA00022692"/>
    </source>
</evidence>
<dbReference type="Proteomes" id="UP000051269">
    <property type="component" value="Unassembled WGS sequence"/>
</dbReference>
<keyword evidence="4 8" id="KW-0812">Transmembrane</keyword>
<feature type="transmembrane region" description="Helical" evidence="8">
    <location>
        <begin position="331"/>
        <end position="349"/>
    </location>
</feature>
<keyword evidence="2" id="KW-1003">Cell membrane</keyword>
<feature type="transmembrane region" description="Helical" evidence="8">
    <location>
        <begin position="159"/>
        <end position="183"/>
    </location>
</feature>
<keyword evidence="5 8" id="KW-1133">Transmembrane helix</keyword>
<gene>
    <name evidence="9" type="ORF">ABR82_01895</name>
</gene>
<protein>
    <recommendedName>
        <fullName evidence="11">DUF2029 domain-containing protein</fullName>
    </recommendedName>
</protein>
<evidence type="ECO:0000313" key="10">
    <source>
        <dbReference type="Proteomes" id="UP000051269"/>
    </source>
</evidence>
<name>A0A0R2RHY9_9BACT</name>
<evidence type="ECO:0000256" key="6">
    <source>
        <dbReference type="ARBA" id="ARBA00023136"/>
    </source>
</evidence>
<dbReference type="Pfam" id="PF09594">
    <property type="entry name" value="GT87"/>
    <property type="match status" value="1"/>
</dbReference>
<dbReference type="AlphaFoldDB" id="A0A0R2RHY9"/>
<comment type="subcellular location">
    <subcellularLocation>
        <location evidence="1">Cell membrane</location>
        <topology evidence="1">Multi-pass membrane protein</topology>
    </subcellularLocation>
</comment>
<feature type="transmembrane region" description="Helical" evidence="8">
    <location>
        <begin position="355"/>
        <end position="375"/>
    </location>
</feature>
<evidence type="ECO:0000256" key="2">
    <source>
        <dbReference type="ARBA" id="ARBA00022475"/>
    </source>
</evidence>
<comment type="caution">
    <text evidence="9">The sequence shown here is derived from an EMBL/GenBank/DDBJ whole genome shotgun (WGS) entry which is preliminary data.</text>
</comment>
<dbReference type="GO" id="GO:0016758">
    <property type="term" value="F:hexosyltransferase activity"/>
    <property type="evidence" value="ECO:0007669"/>
    <property type="project" value="InterPro"/>
</dbReference>
<comment type="similarity">
    <text evidence="7">Belongs to the glycosyltransferase 87 family.</text>
</comment>
<feature type="transmembrane region" description="Helical" evidence="8">
    <location>
        <begin position="190"/>
        <end position="207"/>
    </location>
</feature>
<dbReference type="GO" id="GO:0005886">
    <property type="term" value="C:plasma membrane"/>
    <property type="evidence" value="ECO:0007669"/>
    <property type="project" value="UniProtKB-SubCell"/>
</dbReference>
<keyword evidence="3" id="KW-0808">Transferase</keyword>
<feature type="transmembrane region" description="Helical" evidence="8">
    <location>
        <begin position="58"/>
        <end position="76"/>
    </location>
</feature>
<dbReference type="InterPro" id="IPR018584">
    <property type="entry name" value="GT87"/>
</dbReference>
<feature type="transmembrane region" description="Helical" evidence="8">
    <location>
        <begin position="6"/>
        <end position="26"/>
    </location>
</feature>
<evidence type="ECO:0000313" key="9">
    <source>
        <dbReference type="EMBL" id="KRO62181.1"/>
    </source>
</evidence>
<evidence type="ECO:0008006" key="11">
    <source>
        <dbReference type="Google" id="ProtNLM"/>
    </source>
</evidence>
<evidence type="ECO:0000256" key="3">
    <source>
        <dbReference type="ARBA" id="ARBA00022679"/>
    </source>
</evidence>
<feature type="transmembrane region" description="Helical" evidence="8">
    <location>
        <begin position="301"/>
        <end position="319"/>
    </location>
</feature>
<dbReference type="EMBL" id="LIBO01000117">
    <property type="protein sequence ID" value="KRO62181.1"/>
    <property type="molecule type" value="Genomic_DNA"/>
</dbReference>